<evidence type="ECO:0000313" key="3">
    <source>
        <dbReference type="Proteomes" id="UP000051574"/>
    </source>
</evidence>
<dbReference type="Gene3D" id="1.20.1280.50">
    <property type="match status" value="1"/>
</dbReference>
<organism evidence="2 3">
    <name type="scientific">Oryctes borbonicus</name>
    <dbReference type="NCBI Taxonomy" id="1629725"/>
    <lineage>
        <taxon>Eukaryota</taxon>
        <taxon>Metazoa</taxon>
        <taxon>Ecdysozoa</taxon>
        <taxon>Arthropoda</taxon>
        <taxon>Hexapoda</taxon>
        <taxon>Insecta</taxon>
        <taxon>Pterygota</taxon>
        <taxon>Neoptera</taxon>
        <taxon>Endopterygota</taxon>
        <taxon>Coleoptera</taxon>
        <taxon>Polyphaga</taxon>
        <taxon>Scarabaeiformia</taxon>
        <taxon>Scarabaeidae</taxon>
        <taxon>Dynastinae</taxon>
        <taxon>Oryctes</taxon>
    </lineage>
</organism>
<keyword evidence="3" id="KW-1185">Reference proteome</keyword>
<dbReference type="PANTHER" id="PTHR20872:SF1">
    <property type="entry name" value="F-BOX DOMAIN-CONTAINING PROTEIN"/>
    <property type="match status" value="1"/>
</dbReference>
<dbReference type="PANTHER" id="PTHR20872">
    <property type="match status" value="1"/>
</dbReference>
<evidence type="ECO:0000259" key="1">
    <source>
        <dbReference type="PROSITE" id="PS50181"/>
    </source>
</evidence>
<dbReference type="OrthoDB" id="9974792at2759"/>
<dbReference type="PROSITE" id="PS50181">
    <property type="entry name" value="FBOX"/>
    <property type="match status" value="1"/>
</dbReference>
<dbReference type="Proteomes" id="UP000051574">
    <property type="component" value="Unassembled WGS sequence"/>
</dbReference>
<protein>
    <submittedName>
        <fullName evidence="2">F-box domain-containing protein</fullName>
    </submittedName>
</protein>
<dbReference type="Pfam" id="PF12937">
    <property type="entry name" value="F-box-like"/>
    <property type="match status" value="1"/>
</dbReference>
<dbReference type="AlphaFoldDB" id="A0A0T6ATF2"/>
<dbReference type="InterPro" id="IPR001810">
    <property type="entry name" value="F-box_dom"/>
</dbReference>
<sequence length="291" mass="34651">MRRGCWKVDDEEKGVVRLKSDRHHKFDPKLWLDLYKQSKLGEQSECSAIYIDIEDDESGDEDINREYSHWPDLPDLLLEKIFSYLSIREKYYASLVCRSWYRAFHLPYVWSQFVLEDSTLTRGRFNYYSGWQYVLDHLRTQMCLSKVGRNFRHLTFEPMMNFYNLYEFMNMVSWYIEQTRVKKIEQSDITGVGCKIRTLKFTFPCDMSTGQEESERLRLFGTGGRLLAGLKRLMSNLELLKRLELIDLMLEPKEAEHLLDEVCEICCLTLRTLILIYFTILRAVVTSNIFI</sequence>
<comment type="caution">
    <text evidence="2">The sequence shown here is derived from an EMBL/GenBank/DDBJ whole genome shotgun (WGS) entry which is preliminary data.</text>
</comment>
<dbReference type="InterPro" id="IPR036047">
    <property type="entry name" value="F-box-like_dom_sf"/>
</dbReference>
<accession>A0A0T6ATF2</accession>
<dbReference type="EMBL" id="LJIG01022845">
    <property type="protein sequence ID" value="KRT78419.1"/>
    <property type="molecule type" value="Genomic_DNA"/>
</dbReference>
<dbReference type="SMART" id="SM00256">
    <property type="entry name" value="FBOX"/>
    <property type="match status" value="1"/>
</dbReference>
<reference evidence="2 3" key="1">
    <citation type="submission" date="2015-09" db="EMBL/GenBank/DDBJ databases">
        <title>Draft genome of the scarab beetle Oryctes borbonicus.</title>
        <authorList>
            <person name="Meyer J.M."/>
            <person name="Markov G.V."/>
            <person name="Baskaran P."/>
            <person name="Herrmann M."/>
            <person name="Sommer R.J."/>
            <person name="Roedelsperger C."/>
        </authorList>
    </citation>
    <scope>NUCLEOTIDE SEQUENCE [LARGE SCALE GENOMIC DNA]</scope>
    <source>
        <strain evidence="2">OB123</strain>
        <tissue evidence="2">Whole animal</tissue>
    </source>
</reference>
<evidence type="ECO:0000313" key="2">
    <source>
        <dbReference type="EMBL" id="KRT78419.1"/>
    </source>
</evidence>
<feature type="domain" description="F-box" evidence="1">
    <location>
        <begin position="67"/>
        <end position="113"/>
    </location>
</feature>
<dbReference type="SUPFAM" id="SSF81383">
    <property type="entry name" value="F-box domain"/>
    <property type="match status" value="1"/>
</dbReference>
<gene>
    <name evidence="2" type="ORF">AMK59_7415</name>
</gene>
<proteinExistence type="predicted"/>
<name>A0A0T6ATF2_9SCAR</name>